<evidence type="ECO:0000256" key="1">
    <source>
        <dbReference type="SAM" id="MobiDB-lite"/>
    </source>
</evidence>
<feature type="region of interest" description="Disordered" evidence="1">
    <location>
        <begin position="1"/>
        <end position="165"/>
    </location>
</feature>
<evidence type="ECO:0000313" key="2">
    <source>
        <dbReference type="EMBL" id="RCV15317.1"/>
    </source>
</evidence>
<feature type="compositionally biased region" description="Basic and acidic residues" evidence="1">
    <location>
        <begin position="35"/>
        <end position="47"/>
    </location>
</feature>
<accession>A0A368QBF1</accession>
<proteinExistence type="predicted"/>
<dbReference type="AlphaFoldDB" id="A0A368QBF1"/>
<organism evidence="2">
    <name type="scientific">Setaria italica</name>
    <name type="common">Foxtail millet</name>
    <name type="synonym">Panicum italicum</name>
    <dbReference type="NCBI Taxonomy" id="4555"/>
    <lineage>
        <taxon>Eukaryota</taxon>
        <taxon>Viridiplantae</taxon>
        <taxon>Streptophyta</taxon>
        <taxon>Embryophyta</taxon>
        <taxon>Tracheophyta</taxon>
        <taxon>Spermatophyta</taxon>
        <taxon>Magnoliopsida</taxon>
        <taxon>Liliopsida</taxon>
        <taxon>Poales</taxon>
        <taxon>Poaceae</taxon>
        <taxon>PACMAD clade</taxon>
        <taxon>Panicoideae</taxon>
        <taxon>Panicodae</taxon>
        <taxon>Paniceae</taxon>
        <taxon>Cenchrinae</taxon>
        <taxon>Setaria</taxon>
    </lineage>
</organism>
<feature type="compositionally biased region" description="Basic and acidic residues" evidence="1">
    <location>
        <begin position="134"/>
        <end position="144"/>
    </location>
</feature>
<sequence length="165" mass="18264">MTLWGRQWGRKTLGPPGHPWTVDPKTGGLKLPLLPKEERRCSTKERPCTMPTIEKSEPGDSTLRATVTPSSPPPLPHPPSRRHHSQCDDSTGSRVCPCQPNRRPQQVRGARGRWWPANPMKRGRSDLAPCRPPGGDRRPGDCHHSRTASPGPRRTDRDPDGGSSD</sequence>
<feature type="compositionally biased region" description="Basic and acidic residues" evidence="1">
    <location>
        <begin position="153"/>
        <end position="165"/>
    </location>
</feature>
<dbReference type="EMBL" id="CM003530">
    <property type="protein sequence ID" value="RCV15317.1"/>
    <property type="molecule type" value="Genomic_DNA"/>
</dbReference>
<protein>
    <submittedName>
        <fullName evidence="2">Uncharacterized protein</fullName>
    </submittedName>
</protein>
<reference evidence="2" key="1">
    <citation type="journal article" date="2012" name="Nat. Biotechnol.">
        <title>Reference genome sequence of the model plant Setaria.</title>
        <authorList>
            <person name="Bennetzen J.L."/>
            <person name="Schmutz J."/>
            <person name="Wang H."/>
            <person name="Percifield R."/>
            <person name="Hawkins J."/>
            <person name="Pontaroli A.C."/>
            <person name="Estep M."/>
            <person name="Feng L."/>
            <person name="Vaughn J.N."/>
            <person name="Grimwood J."/>
            <person name="Jenkins J."/>
            <person name="Barry K."/>
            <person name="Lindquist E."/>
            <person name="Hellsten U."/>
            <person name="Deshpande S."/>
            <person name="Wang X."/>
            <person name="Wu X."/>
            <person name="Mitros T."/>
            <person name="Triplett J."/>
            <person name="Yang X."/>
            <person name="Ye C.Y."/>
            <person name="Mauro-Herrera M."/>
            <person name="Wang L."/>
            <person name="Li P."/>
            <person name="Sharma M."/>
            <person name="Sharma R."/>
            <person name="Ronald P.C."/>
            <person name="Panaud O."/>
            <person name="Kellogg E.A."/>
            <person name="Brutnell T.P."/>
            <person name="Doust A.N."/>
            <person name="Tuskan G.A."/>
            <person name="Rokhsar D."/>
            <person name="Devos K.M."/>
        </authorList>
    </citation>
    <scope>NUCLEOTIDE SEQUENCE [LARGE SCALE GENOMIC DNA]</scope>
    <source>
        <strain evidence="2">Yugu1</strain>
    </source>
</reference>
<reference evidence="2" key="2">
    <citation type="submission" date="2015-07" db="EMBL/GenBank/DDBJ databases">
        <authorList>
            <person name="Noorani M."/>
        </authorList>
    </citation>
    <scope>NUCLEOTIDE SEQUENCE</scope>
    <source>
        <strain evidence="2">Yugu1</strain>
    </source>
</reference>
<gene>
    <name evidence="2" type="ORF">SETIT_3G048300v2</name>
</gene>
<name>A0A368QBF1_SETIT</name>